<dbReference type="Pfam" id="PF05615">
    <property type="entry name" value="THOC7"/>
    <property type="match status" value="1"/>
</dbReference>
<dbReference type="GO" id="GO:0006406">
    <property type="term" value="P:mRNA export from nucleus"/>
    <property type="evidence" value="ECO:0007669"/>
    <property type="project" value="EnsemblFungi"/>
</dbReference>
<evidence type="ECO:0000256" key="2">
    <source>
        <dbReference type="ARBA" id="ARBA00023242"/>
    </source>
</evidence>
<feature type="region of interest" description="Disordered" evidence="4">
    <location>
        <begin position="250"/>
        <end position="348"/>
    </location>
</feature>
<protein>
    <submittedName>
        <fullName evidence="5">Uncharacterized protein</fullName>
    </submittedName>
</protein>
<evidence type="ECO:0000256" key="4">
    <source>
        <dbReference type="SAM" id="MobiDB-lite"/>
    </source>
</evidence>
<feature type="compositionally biased region" description="Acidic residues" evidence="4">
    <location>
        <begin position="251"/>
        <end position="301"/>
    </location>
</feature>
<proteinExistence type="predicted"/>
<dbReference type="GO" id="GO:0003676">
    <property type="term" value="F:nucleic acid binding"/>
    <property type="evidence" value="ECO:0007669"/>
    <property type="project" value="EnsemblFungi"/>
</dbReference>
<dbReference type="HOGENOM" id="CLU_054999_0_0_1"/>
<dbReference type="GO" id="GO:0000781">
    <property type="term" value="C:chromosome, telomeric region"/>
    <property type="evidence" value="ECO:0007669"/>
    <property type="project" value="EnsemblFungi"/>
</dbReference>
<evidence type="ECO:0000256" key="1">
    <source>
        <dbReference type="ARBA" id="ARBA00004123"/>
    </source>
</evidence>
<dbReference type="OrthoDB" id="4035165at2759"/>
<sequence>MTSTNPLQTEQVRNKVLYSEVDVQHNGYLEALGKVTKLAKSILNSGLQSYEAQENVQFGIEHVQELEQNASLKFMEYQSSLDVKKLAQENWEQSNHETIDTMETNMPSMISDLRSAHESLQERIERVRVLYDSVTKVNTEAENLLEGNTSLTATLSEWEEELGAPLTDKLIKKGYLREAGTSGGEQRYRAYDNFTKGPKELKHMNQSIKEDISRLTNELGSYKEKWLQDAEIFTRITSVLKEELIKRDMNVDIDMEEEEEEDEEEEEEDDEEEEGHEQEQEEEIEEEEDENDDEEQEEDYDENLHDDEPVEEGINEDNPVRDTISHNEPVADEGMTEDAGVINDIENR</sequence>
<dbReference type="Proteomes" id="UP000005627">
    <property type="component" value="Chromosome 4"/>
</dbReference>
<organism evidence="5 6">
    <name type="scientific">Torulaspora delbrueckii</name>
    <name type="common">Yeast</name>
    <name type="synonym">Candida colliculosa</name>
    <dbReference type="NCBI Taxonomy" id="4950"/>
    <lineage>
        <taxon>Eukaryota</taxon>
        <taxon>Fungi</taxon>
        <taxon>Dikarya</taxon>
        <taxon>Ascomycota</taxon>
        <taxon>Saccharomycotina</taxon>
        <taxon>Saccharomycetes</taxon>
        <taxon>Saccharomycetales</taxon>
        <taxon>Saccharomycetaceae</taxon>
        <taxon>Torulaspora</taxon>
    </lineage>
</organism>
<dbReference type="GO" id="GO:0006397">
    <property type="term" value="P:mRNA processing"/>
    <property type="evidence" value="ECO:0007669"/>
    <property type="project" value="InterPro"/>
</dbReference>
<dbReference type="GO" id="GO:0000445">
    <property type="term" value="C:THO complex part of transcription export complex"/>
    <property type="evidence" value="ECO:0007669"/>
    <property type="project" value="EnsemblFungi"/>
</dbReference>
<keyword evidence="2" id="KW-0539">Nucleus</keyword>
<dbReference type="GO" id="GO:0000446">
    <property type="term" value="C:nucleoplasmic THO complex"/>
    <property type="evidence" value="ECO:0007669"/>
    <property type="project" value="EnsemblFungi"/>
</dbReference>
<comment type="subcellular location">
    <subcellularLocation>
        <location evidence="1">Nucleus</location>
    </subcellularLocation>
</comment>
<dbReference type="InterPro" id="IPR008501">
    <property type="entry name" value="THOC7/Mft1"/>
</dbReference>
<dbReference type="EMBL" id="HE616745">
    <property type="protein sequence ID" value="CCE91678.1"/>
    <property type="molecule type" value="Genomic_DNA"/>
</dbReference>
<dbReference type="AlphaFoldDB" id="G8ZST4"/>
<feature type="coiled-coil region" evidence="3">
    <location>
        <begin position="110"/>
        <end position="161"/>
    </location>
</feature>
<accession>G8ZST4</accession>
<dbReference type="InParanoid" id="G8ZST4"/>
<dbReference type="GeneID" id="11502113"/>
<dbReference type="GO" id="GO:0060090">
    <property type="term" value="F:molecular adaptor activity"/>
    <property type="evidence" value="ECO:0007669"/>
    <property type="project" value="EnsemblFungi"/>
</dbReference>
<dbReference type="eggNOG" id="ENOG502S0NG">
    <property type="taxonomic scope" value="Eukaryota"/>
</dbReference>
<evidence type="ECO:0000256" key="3">
    <source>
        <dbReference type="SAM" id="Coils"/>
    </source>
</evidence>
<keyword evidence="6" id="KW-1185">Reference proteome</keyword>
<keyword evidence="3" id="KW-0175">Coiled coil</keyword>
<reference evidence="5 6" key="1">
    <citation type="journal article" date="2011" name="Proc. Natl. Acad. Sci. U.S.A.">
        <title>Evolutionary erosion of yeast sex chromosomes by mating-type switching accidents.</title>
        <authorList>
            <person name="Gordon J.L."/>
            <person name="Armisen D."/>
            <person name="Proux-Wera E."/>
            <person name="Oheigeartaigh S.S."/>
            <person name="Byrne K.P."/>
            <person name="Wolfe K.H."/>
        </authorList>
    </citation>
    <scope>NUCLEOTIDE SEQUENCE [LARGE SCALE GENOMIC DNA]</scope>
    <source>
        <strain evidence="6">ATCC 10662 / CBS 1146 / NBRC 0425 / NCYC 2629 / NRRL Y-866</strain>
    </source>
</reference>
<gene>
    <name evidence="5" type="primary">TDEL0D00940</name>
    <name evidence="5" type="ORF">TDEL_0D00940</name>
</gene>
<evidence type="ECO:0000313" key="6">
    <source>
        <dbReference type="Proteomes" id="UP000005627"/>
    </source>
</evidence>
<dbReference type="KEGG" id="tdl:TDEL_0D00940"/>
<dbReference type="RefSeq" id="XP_003680889.1">
    <property type="nucleotide sequence ID" value="XM_003680841.1"/>
</dbReference>
<evidence type="ECO:0000313" key="5">
    <source>
        <dbReference type="EMBL" id="CCE91678.1"/>
    </source>
</evidence>
<dbReference type="GO" id="GO:0006368">
    <property type="term" value="P:transcription elongation by RNA polymerase II"/>
    <property type="evidence" value="ECO:0007669"/>
    <property type="project" value="EnsemblFungi"/>
</dbReference>
<dbReference type="STRING" id="1076872.G8ZST4"/>
<name>G8ZST4_TORDE</name>
<dbReference type="FunCoup" id="G8ZST4">
    <property type="interactions" value="97"/>
</dbReference>
<dbReference type="GO" id="GO:0006310">
    <property type="term" value="P:DNA recombination"/>
    <property type="evidence" value="ECO:0007669"/>
    <property type="project" value="EnsemblFungi"/>
</dbReference>